<dbReference type="SUPFAM" id="SSF54849">
    <property type="entry name" value="GroEL-intermediate domain like"/>
    <property type="match status" value="1"/>
</dbReference>
<dbReference type="InterPro" id="IPR027409">
    <property type="entry name" value="GroEL-like_apical_dom_sf"/>
</dbReference>
<organism evidence="6 7">
    <name type="scientific">Leptobrachium leishanense</name>
    <name type="common">Leishan spiny toad</name>
    <dbReference type="NCBI Taxonomy" id="445787"/>
    <lineage>
        <taxon>Eukaryota</taxon>
        <taxon>Metazoa</taxon>
        <taxon>Chordata</taxon>
        <taxon>Craniata</taxon>
        <taxon>Vertebrata</taxon>
        <taxon>Euteleostomi</taxon>
        <taxon>Amphibia</taxon>
        <taxon>Batrachia</taxon>
        <taxon>Anura</taxon>
        <taxon>Pelobatoidea</taxon>
        <taxon>Megophryidae</taxon>
        <taxon>Leptobrachium</taxon>
    </lineage>
</organism>
<keyword evidence="3 5" id="KW-0067">ATP-binding</keyword>
<dbReference type="Gene3D" id="1.10.560.10">
    <property type="entry name" value="GroEL-like equatorial domain"/>
    <property type="match status" value="2"/>
</dbReference>
<dbReference type="GO" id="GO:0140662">
    <property type="term" value="F:ATP-dependent protein folding chaperone"/>
    <property type="evidence" value="ECO:0007669"/>
    <property type="project" value="InterPro"/>
</dbReference>
<keyword evidence="7" id="KW-1185">Reference proteome</keyword>
<dbReference type="GeneTree" id="ENSGT00940000163221"/>
<sequence>PASRYVIILTQCIQRECALSHSQAISLLARCLHSCYGPAGGRKLLVTRPGCTMVVGSARAFLPELQIEHPAGILAREACHTQEQECGDGTNGVLQLASAMMAEAETLLRRGMLFPVPLYSAMLQYSLASTISDELISQLLNGSLKGLVDWACTLPKDGEPEAVEVLGFTGGTLEDTSIFKGAILQMEPLGTRMRVTDAQLALYVCPFGERRTRVAGTTLIEHAIEMEKLRAGIERVEEERVEALRCAGVTVLAVAGAVSELALHFCNRAEILVVKLERRSHARQLALASGAQALTTDRLSEHEELGQCHQVYPSEIGGLPVMAFESCTGPRKGLITVVVRGSTPELVNYAVESVKAALQLFKRLREDPRMVAGAGAVDIQLGIDLEKEGQKFPFLEKQGFLAFARALECLPHALADNWGLDVASVLRDLRARHRMGETNVGVEENGTNPTKALDSFMVKKKALELATDVAVTLIGQPQLGPRYGPTSLAYEELQVSDERRRPQPRFLLRQIIWQKHPILSHHLEIDHVQAVSTMLFQMSS</sequence>
<dbReference type="SUPFAM" id="SSF52029">
    <property type="entry name" value="GroEL apical domain-like"/>
    <property type="match status" value="1"/>
</dbReference>
<dbReference type="InterPro" id="IPR027410">
    <property type="entry name" value="TCP-1-like_intermed_sf"/>
</dbReference>
<reference evidence="6" key="1">
    <citation type="submission" date="2025-08" db="UniProtKB">
        <authorList>
            <consortium name="Ensembl"/>
        </authorList>
    </citation>
    <scope>IDENTIFICATION</scope>
</reference>
<evidence type="ECO:0000313" key="6">
    <source>
        <dbReference type="Ensembl" id="ENSLLEP00000008603.1"/>
    </source>
</evidence>
<evidence type="ECO:0000256" key="1">
    <source>
        <dbReference type="ARBA" id="ARBA00008020"/>
    </source>
</evidence>
<evidence type="ECO:0000313" key="7">
    <source>
        <dbReference type="Proteomes" id="UP000694569"/>
    </source>
</evidence>
<proteinExistence type="inferred from homology"/>
<name>A0A8C5M919_9ANUR</name>
<dbReference type="Gene3D" id="3.30.260.10">
    <property type="entry name" value="TCP-1-like chaperonin intermediate domain"/>
    <property type="match status" value="1"/>
</dbReference>
<dbReference type="GO" id="GO:0005524">
    <property type="term" value="F:ATP binding"/>
    <property type="evidence" value="ECO:0007669"/>
    <property type="project" value="UniProtKB-KW"/>
</dbReference>
<comment type="similarity">
    <text evidence="1 5">Belongs to the TCP-1 chaperonin family.</text>
</comment>
<dbReference type="SUPFAM" id="SSF48592">
    <property type="entry name" value="GroEL equatorial domain-like"/>
    <property type="match status" value="1"/>
</dbReference>
<dbReference type="Pfam" id="PF00118">
    <property type="entry name" value="Cpn60_TCP1"/>
    <property type="match status" value="2"/>
</dbReference>
<dbReference type="InterPro" id="IPR027413">
    <property type="entry name" value="GROEL-like_equatorial_sf"/>
</dbReference>
<reference evidence="6" key="2">
    <citation type="submission" date="2025-09" db="UniProtKB">
        <authorList>
            <consortium name="Ensembl"/>
        </authorList>
    </citation>
    <scope>IDENTIFICATION</scope>
</reference>
<evidence type="ECO:0008006" key="8">
    <source>
        <dbReference type="Google" id="ProtNLM"/>
    </source>
</evidence>
<evidence type="ECO:0000256" key="4">
    <source>
        <dbReference type="ARBA" id="ARBA00023186"/>
    </source>
</evidence>
<evidence type="ECO:0000256" key="5">
    <source>
        <dbReference type="RuleBase" id="RU004187"/>
    </source>
</evidence>
<dbReference type="Ensembl" id="ENSLLET00000008946.1">
    <property type="protein sequence ID" value="ENSLLEP00000008603.1"/>
    <property type="gene ID" value="ENSLLEG00000005075.1"/>
</dbReference>
<dbReference type="AlphaFoldDB" id="A0A8C5M919"/>
<protein>
    <recommendedName>
        <fullName evidence="8">T-complex protein 1 subunit theta</fullName>
    </recommendedName>
</protein>
<dbReference type="PRINTS" id="PR00304">
    <property type="entry name" value="TCOMPLEXTCP1"/>
</dbReference>
<evidence type="ECO:0000256" key="2">
    <source>
        <dbReference type="ARBA" id="ARBA00022741"/>
    </source>
</evidence>
<keyword evidence="4 5" id="KW-0143">Chaperone</keyword>
<dbReference type="Proteomes" id="UP000694569">
    <property type="component" value="Unplaced"/>
</dbReference>
<dbReference type="InterPro" id="IPR002423">
    <property type="entry name" value="Cpn60/GroEL/TCP-1"/>
</dbReference>
<dbReference type="Gene3D" id="3.50.7.10">
    <property type="entry name" value="GroEL"/>
    <property type="match status" value="1"/>
</dbReference>
<accession>A0A8C5M919</accession>
<evidence type="ECO:0000256" key="3">
    <source>
        <dbReference type="ARBA" id="ARBA00022840"/>
    </source>
</evidence>
<keyword evidence="2 5" id="KW-0547">Nucleotide-binding</keyword>
<dbReference type="PANTHER" id="PTHR11353">
    <property type="entry name" value="CHAPERONIN"/>
    <property type="match status" value="1"/>
</dbReference>
<dbReference type="InterPro" id="IPR017998">
    <property type="entry name" value="Chaperone_TCP-1"/>
</dbReference>